<dbReference type="InterPro" id="IPR023214">
    <property type="entry name" value="HAD_sf"/>
</dbReference>
<dbReference type="Gene3D" id="1.10.150.240">
    <property type="entry name" value="Putative phosphatase, domain 2"/>
    <property type="match status" value="1"/>
</dbReference>
<dbReference type="EMBL" id="CAAHFH010000003">
    <property type="protein sequence ID" value="VGO23022.1"/>
    <property type="molecule type" value="Genomic_DNA"/>
</dbReference>
<dbReference type="NCBIfam" id="TIGR01509">
    <property type="entry name" value="HAD-SF-IA-v3"/>
    <property type="match status" value="1"/>
</dbReference>
<protein>
    <submittedName>
        <fullName evidence="1">Sugar phosphatase YfbT</fullName>
    </submittedName>
</protein>
<dbReference type="AlphaFoldDB" id="A0A6C2URR7"/>
<gene>
    <name evidence="1" type="primary">yfbT</name>
    <name evidence="1" type="ORF">SCARR_05121</name>
</gene>
<evidence type="ECO:0000313" key="1">
    <source>
        <dbReference type="EMBL" id="VGO23022.1"/>
    </source>
</evidence>
<dbReference type="PANTHER" id="PTHR43481">
    <property type="entry name" value="FRUCTOSE-1-PHOSPHATE PHOSPHATASE"/>
    <property type="match status" value="1"/>
</dbReference>
<dbReference type="InterPro" id="IPR023198">
    <property type="entry name" value="PGP-like_dom2"/>
</dbReference>
<dbReference type="Pfam" id="PF00702">
    <property type="entry name" value="Hydrolase"/>
    <property type="match status" value="1"/>
</dbReference>
<name>A0A6C2URR7_9BACT</name>
<reference evidence="1 2" key="1">
    <citation type="submission" date="2019-04" db="EMBL/GenBank/DDBJ databases">
        <authorList>
            <person name="Van Vliet M D."/>
        </authorList>
    </citation>
    <scope>NUCLEOTIDE SEQUENCE [LARGE SCALE GENOMIC DNA]</scope>
    <source>
        <strain evidence="1 2">F21</strain>
    </source>
</reference>
<dbReference type="SFLD" id="SFLDS00003">
    <property type="entry name" value="Haloacid_Dehalogenase"/>
    <property type="match status" value="1"/>
</dbReference>
<dbReference type="RefSeq" id="WP_136065045.1">
    <property type="nucleotide sequence ID" value="NZ_CAAHFH010000003.1"/>
</dbReference>
<organism evidence="1 2">
    <name type="scientific">Pontiella sulfatireligans</name>
    <dbReference type="NCBI Taxonomy" id="2750658"/>
    <lineage>
        <taxon>Bacteria</taxon>
        <taxon>Pseudomonadati</taxon>
        <taxon>Kiritimatiellota</taxon>
        <taxon>Kiritimatiellia</taxon>
        <taxon>Kiritimatiellales</taxon>
        <taxon>Pontiellaceae</taxon>
        <taxon>Pontiella</taxon>
    </lineage>
</organism>
<evidence type="ECO:0000313" key="2">
    <source>
        <dbReference type="Proteomes" id="UP000346198"/>
    </source>
</evidence>
<dbReference type="InterPro" id="IPR006439">
    <property type="entry name" value="HAD-SF_hydro_IA"/>
</dbReference>
<keyword evidence="2" id="KW-1185">Reference proteome</keyword>
<sequence>MKSYGLIFDVDGVIADTERVNAEASIKVFADLFGVQGVVRADFEAGLGRGAAEYVRAAARVHGIELSDEQVEAATAARQDNFLSMLEAEPLPAFPGVLALMKSAMARENFCVAIATSSTREKSEAVLKSAGVPYGQLVYVTGSDVKNKKPDPELFLTAAARLGLDPARCLVVEDAPDGVAAAKAAGCRCVAVTNSTAEAKLAEADAVVQSMEAVDVLMVENRIDQIGGIK</sequence>
<dbReference type="PANTHER" id="PTHR43481:SF4">
    <property type="entry name" value="GLYCEROL-1-PHOSPHATE PHOSPHOHYDROLASE 1-RELATED"/>
    <property type="match status" value="1"/>
</dbReference>
<dbReference type="SFLD" id="SFLDG01129">
    <property type="entry name" value="C1.5:_HAD__Beta-PGM__Phosphata"/>
    <property type="match status" value="1"/>
</dbReference>
<dbReference type="InterPro" id="IPR036412">
    <property type="entry name" value="HAD-like_sf"/>
</dbReference>
<dbReference type="SUPFAM" id="SSF56784">
    <property type="entry name" value="HAD-like"/>
    <property type="match status" value="1"/>
</dbReference>
<dbReference type="Proteomes" id="UP000346198">
    <property type="component" value="Unassembled WGS sequence"/>
</dbReference>
<dbReference type="InterPro" id="IPR051806">
    <property type="entry name" value="HAD-like_SPP"/>
</dbReference>
<accession>A0A6C2URR7</accession>
<dbReference type="GO" id="GO:0050308">
    <property type="term" value="F:sugar-phosphatase activity"/>
    <property type="evidence" value="ECO:0007669"/>
    <property type="project" value="TreeGrafter"/>
</dbReference>
<proteinExistence type="predicted"/>
<dbReference type="Gene3D" id="3.40.50.1000">
    <property type="entry name" value="HAD superfamily/HAD-like"/>
    <property type="match status" value="1"/>
</dbReference>